<dbReference type="SUPFAM" id="SSF50037">
    <property type="entry name" value="C-terminal domain of transcriptional repressors"/>
    <property type="match status" value="1"/>
</dbReference>
<organism evidence="3 4">
    <name type="scientific">Pseudodesulfovibrio profundus</name>
    <dbReference type="NCBI Taxonomy" id="57320"/>
    <lineage>
        <taxon>Bacteria</taxon>
        <taxon>Pseudomonadati</taxon>
        <taxon>Thermodesulfobacteriota</taxon>
        <taxon>Desulfovibrionia</taxon>
        <taxon>Desulfovibrionales</taxon>
        <taxon>Desulfovibrionaceae</taxon>
    </lineage>
</organism>
<dbReference type="EMBL" id="LT907975">
    <property type="protein sequence ID" value="SOB58137.1"/>
    <property type="molecule type" value="Genomic_DNA"/>
</dbReference>
<evidence type="ECO:0000259" key="2">
    <source>
        <dbReference type="SMART" id="SM00899"/>
    </source>
</evidence>
<sequence>MTQKPLTHYPSGSVVRVADINGGQGARSRMLALGMTPGCPVEVLAEDHSGCRVRVRGSEVVLCCGLAEKILAVENEASEGPHCDCCPTQHMKAS</sequence>
<evidence type="ECO:0000313" key="3">
    <source>
        <dbReference type="EMBL" id="SOB58137.1"/>
    </source>
</evidence>
<name>A0A2C8F6G0_9BACT</name>
<dbReference type="OrthoDB" id="7690445at2"/>
<gene>
    <name evidence="3" type="ORF">DPRO_1250</name>
</gene>
<dbReference type="AlphaFoldDB" id="A0A2C8F6G0"/>
<proteinExistence type="predicted"/>
<protein>
    <submittedName>
        <fullName evidence="3">FeoA domain protein</fullName>
    </submittedName>
</protein>
<accession>A0A2C8F6G0</accession>
<keyword evidence="4" id="KW-1185">Reference proteome</keyword>
<dbReference type="InterPro" id="IPR008988">
    <property type="entry name" value="Transcriptional_repressor_C"/>
</dbReference>
<dbReference type="Pfam" id="PF04023">
    <property type="entry name" value="FeoA"/>
    <property type="match status" value="1"/>
</dbReference>
<dbReference type="GO" id="GO:0046914">
    <property type="term" value="F:transition metal ion binding"/>
    <property type="evidence" value="ECO:0007669"/>
    <property type="project" value="InterPro"/>
</dbReference>
<keyword evidence="1" id="KW-0408">Iron</keyword>
<feature type="domain" description="Ferrous iron transporter FeoA-like" evidence="2">
    <location>
        <begin position="4"/>
        <end position="74"/>
    </location>
</feature>
<dbReference type="InterPro" id="IPR038157">
    <property type="entry name" value="FeoA_core_dom"/>
</dbReference>
<dbReference type="KEGG" id="pprf:DPRO_1250"/>
<reference evidence="4" key="1">
    <citation type="submission" date="2017-09" db="EMBL/GenBank/DDBJ databases">
        <authorList>
            <person name="Regsiter A."/>
            <person name="William W."/>
        </authorList>
    </citation>
    <scope>NUCLEOTIDE SEQUENCE [LARGE SCALE GENOMIC DNA]</scope>
    <source>
        <strain evidence="4">500-1</strain>
    </source>
</reference>
<evidence type="ECO:0000256" key="1">
    <source>
        <dbReference type="ARBA" id="ARBA00023004"/>
    </source>
</evidence>
<dbReference type="Gene3D" id="2.30.30.90">
    <property type="match status" value="1"/>
</dbReference>
<dbReference type="Proteomes" id="UP000219215">
    <property type="component" value="Chromosome DPRO"/>
</dbReference>
<dbReference type="RefSeq" id="WP_097011260.1">
    <property type="nucleotide sequence ID" value="NZ_LT907975.1"/>
</dbReference>
<evidence type="ECO:0000313" key="4">
    <source>
        <dbReference type="Proteomes" id="UP000219215"/>
    </source>
</evidence>
<dbReference type="InterPro" id="IPR007167">
    <property type="entry name" value="Fe-transptr_FeoA-like"/>
</dbReference>
<dbReference type="SMART" id="SM00899">
    <property type="entry name" value="FeoA"/>
    <property type="match status" value="1"/>
</dbReference>